<evidence type="ECO:0000313" key="9">
    <source>
        <dbReference type="Proteomes" id="UP000182466"/>
    </source>
</evidence>
<evidence type="ECO:0000259" key="7">
    <source>
        <dbReference type="Pfam" id="PF25967"/>
    </source>
</evidence>
<dbReference type="PANTHER" id="PTHR30158:SF3">
    <property type="entry name" value="MULTIDRUG EFFLUX PUMP SUBUNIT ACRA-RELATED"/>
    <property type="match status" value="1"/>
</dbReference>
<dbReference type="eggNOG" id="COG0845">
    <property type="taxonomic scope" value="Bacteria"/>
</dbReference>
<evidence type="ECO:0000259" key="6">
    <source>
        <dbReference type="Pfam" id="PF25944"/>
    </source>
</evidence>
<dbReference type="Gene3D" id="2.40.50.100">
    <property type="match status" value="1"/>
</dbReference>
<comment type="subcellular location">
    <subcellularLocation>
        <location evidence="1">Cell envelope</location>
    </subcellularLocation>
</comment>
<dbReference type="Gene3D" id="2.40.30.170">
    <property type="match status" value="1"/>
</dbReference>
<comment type="similarity">
    <text evidence="2">Belongs to the membrane fusion protein (MFP) (TC 8.A.1) family.</text>
</comment>
<dbReference type="EMBL" id="FPAW01000014">
    <property type="protein sequence ID" value="SFT94671.1"/>
    <property type="molecule type" value="Genomic_DNA"/>
</dbReference>
<feature type="chain" id="PRO_5010246103" evidence="4">
    <location>
        <begin position="26"/>
        <end position="380"/>
    </location>
</feature>
<dbReference type="FunFam" id="2.40.420.20:FF:000001">
    <property type="entry name" value="Efflux RND transporter periplasmic adaptor subunit"/>
    <property type="match status" value="1"/>
</dbReference>
<dbReference type="STRING" id="999627.SAMN05216236_11483"/>
<evidence type="ECO:0000256" key="1">
    <source>
        <dbReference type="ARBA" id="ARBA00004196"/>
    </source>
</evidence>
<dbReference type="GO" id="GO:0005886">
    <property type="term" value="C:plasma membrane"/>
    <property type="evidence" value="ECO:0007669"/>
    <property type="project" value="TreeGrafter"/>
</dbReference>
<dbReference type="InterPro" id="IPR058626">
    <property type="entry name" value="MdtA-like_b-barrel"/>
</dbReference>
<dbReference type="Pfam" id="PF25967">
    <property type="entry name" value="RND-MFP_C"/>
    <property type="match status" value="1"/>
</dbReference>
<evidence type="ECO:0000256" key="4">
    <source>
        <dbReference type="SAM" id="SignalP"/>
    </source>
</evidence>
<evidence type="ECO:0000256" key="3">
    <source>
        <dbReference type="SAM" id="Coils"/>
    </source>
</evidence>
<feature type="domain" description="Multidrug resistance protein MdtA-like C-terminal permuted SH3" evidence="7">
    <location>
        <begin position="296"/>
        <end position="357"/>
    </location>
</feature>
<dbReference type="AlphaFoldDB" id="A0A1I7C5G2"/>
<proteinExistence type="inferred from homology"/>
<dbReference type="InterPro" id="IPR058625">
    <property type="entry name" value="MdtA-like_BSH"/>
</dbReference>
<feature type="domain" description="Multidrug resistance protein MdtA-like barrel-sandwich hybrid" evidence="5">
    <location>
        <begin position="58"/>
        <end position="199"/>
    </location>
</feature>
<dbReference type="OrthoDB" id="9816569at2"/>
<name>A0A1I7C5G2_9RHOB</name>
<dbReference type="GO" id="GO:0030313">
    <property type="term" value="C:cell envelope"/>
    <property type="evidence" value="ECO:0007669"/>
    <property type="project" value="UniProtKB-SubCell"/>
</dbReference>
<keyword evidence="3" id="KW-0175">Coiled coil</keyword>
<dbReference type="NCBIfam" id="TIGR01730">
    <property type="entry name" value="RND_mfp"/>
    <property type="match status" value="1"/>
</dbReference>
<dbReference type="InterPro" id="IPR006143">
    <property type="entry name" value="RND_pump_MFP"/>
</dbReference>
<evidence type="ECO:0000313" key="8">
    <source>
        <dbReference type="EMBL" id="SFT94671.1"/>
    </source>
</evidence>
<feature type="domain" description="Multidrug resistance protein MdtA-like beta-barrel" evidence="6">
    <location>
        <begin position="204"/>
        <end position="289"/>
    </location>
</feature>
<dbReference type="Gene3D" id="2.40.420.20">
    <property type="match status" value="1"/>
</dbReference>
<evidence type="ECO:0000256" key="2">
    <source>
        <dbReference type="ARBA" id="ARBA00009477"/>
    </source>
</evidence>
<keyword evidence="9" id="KW-1185">Reference proteome</keyword>
<dbReference type="GO" id="GO:0022857">
    <property type="term" value="F:transmembrane transporter activity"/>
    <property type="evidence" value="ECO:0007669"/>
    <property type="project" value="InterPro"/>
</dbReference>
<evidence type="ECO:0000259" key="5">
    <source>
        <dbReference type="Pfam" id="PF25917"/>
    </source>
</evidence>
<dbReference type="RefSeq" id="WP_027263988.1">
    <property type="nucleotide sequence ID" value="NZ_FPAW01000014.1"/>
</dbReference>
<dbReference type="PANTHER" id="PTHR30158">
    <property type="entry name" value="ACRA/E-RELATED COMPONENT OF DRUG EFFLUX TRANSPORTER"/>
    <property type="match status" value="1"/>
</dbReference>
<gene>
    <name evidence="8" type="ORF">SAMN05216236_11483</name>
</gene>
<feature type="signal peptide" evidence="4">
    <location>
        <begin position="1"/>
        <end position="25"/>
    </location>
</feature>
<feature type="coiled-coil region" evidence="3">
    <location>
        <begin position="143"/>
        <end position="170"/>
    </location>
</feature>
<accession>A0A1I7C5G2</accession>
<protein>
    <submittedName>
        <fullName evidence="8">Membrane fusion protein, multidrug efflux system</fullName>
    </submittedName>
</protein>
<organism evidence="8 9">
    <name type="scientific">Sedimentitalea nanhaiensis</name>
    <dbReference type="NCBI Taxonomy" id="999627"/>
    <lineage>
        <taxon>Bacteria</taxon>
        <taxon>Pseudomonadati</taxon>
        <taxon>Pseudomonadota</taxon>
        <taxon>Alphaproteobacteria</taxon>
        <taxon>Rhodobacterales</taxon>
        <taxon>Paracoccaceae</taxon>
        <taxon>Sedimentitalea</taxon>
    </lineage>
</organism>
<dbReference type="InterPro" id="IPR058627">
    <property type="entry name" value="MdtA-like_C"/>
</dbReference>
<dbReference type="Pfam" id="PF25917">
    <property type="entry name" value="BSH_RND"/>
    <property type="match status" value="1"/>
</dbReference>
<dbReference type="Proteomes" id="UP000182466">
    <property type="component" value="Unassembled WGS sequence"/>
</dbReference>
<sequence>MTHLIATLSQAVCLTTFLATSAAWAQQPPLPEVDVVTLEAQDITLSSKLPGRIVASGVAEVRPQVAGIITERLFREGSAVEVGDPLYRIDSASYAAQVAAAQASVSLAQVNLRAAERDATRIQTLFERKVASDQNVEDANSTRESMAAALQVAQAQLQAAEIDLEHTTIRAELSGLVGRSLTTRGALVTSGQAAPLAIIRTLDPVYVDVTQSAAELIRARRGLRNAALVAADQTVSLTLADGLAYEHTGLLTAAEPYVDELTGVVVLRLEFPNPDLLLLPGMYVQVELPQGVAKGVILAPQEGVGRDRRGRPIAMVVNADNVVETRDLVTLGDHGAFWIVEDGLETGDRIIVAGLQKIGVGMTVAPVERANPEPKPEPAN</sequence>
<dbReference type="SUPFAM" id="SSF111369">
    <property type="entry name" value="HlyD-like secretion proteins"/>
    <property type="match status" value="1"/>
</dbReference>
<dbReference type="Pfam" id="PF25944">
    <property type="entry name" value="Beta-barrel_RND"/>
    <property type="match status" value="1"/>
</dbReference>
<keyword evidence="4" id="KW-0732">Signal</keyword>
<dbReference type="GO" id="GO:0046677">
    <property type="term" value="P:response to antibiotic"/>
    <property type="evidence" value="ECO:0007669"/>
    <property type="project" value="TreeGrafter"/>
</dbReference>
<reference evidence="8 9" key="1">
    <citation type="submission" date="2016-10" db="EMBL/GenBank/DDBJ databases">
        <authorList>
            <person name="de Groot N.N."/>
        </authorList>
    </citation>
    <scope>NUCLEOTIDE SEQUENCE [LARGE SCALE GENOMIC DNA]</scope>
    <source>
        <strain evidence="8 9">CGMCC 1.10959</strain>
    </source>
</reference>
<dbReference type="Gene3D" id="1.10.287.470">
    <property type="entry name" value="Helix hairpin bin"/>
    <property type="match status" value="1"/>
</dbReference>